<keyword evidence="4" id="KW-1185">Reference proteome</keyword>
<dbReference type="Pfam" id="PF01903">
    <property type="entry name" value="CbiX"/>
    <property type="match status" value="1"/>
</dbReference>
<evidence type="ECO:0000256" key="2">
    <source>
        <dbReference type="ARBA" id="ARBA00023239"/>
    </source>
</evidence>
<dbReference type="GO" id="GO:0016829">
    <property type="term" value="F:lyase activity"/>
    <property type="evidence" value="ECO:0007669"/>
    <property type="project" value="UniProtKB-KW"/>
</dbReference>
<keyword evidence="2" id="KW-0456">Lyase</keyword>
<dbReference type="InterPro" id="IPR050963">
    <property type="entry name" value="Sirohydro_Cobaltochel/CbiX"/>
</dbReference>
<dbReference type="GO" id="GO:0046872">
    <property type="term" value="F:metal ion binding"/>
    <property type="evidence" value="ECO:0007669"/>
    <property type="project" value="UniProtKB-KW"/>
</dbReference>
<dbReference type="PANTHER" id="PTHR33542:SF3">
    <property type="entry name" value="SIROHYDROCHLORIN FERROCHELATASE, CHLOROPLASTIC"/>
    <property type="match status" value="1"/>
</dbReference>
<dbReference type="AlphaFoldDB" id="A0A1I4P9S3"/>
<proteinExistence type="predicted"/>
<organism evidence="3 4">
    <name type="scientific">Marinobacter zhejiangensis</name>
    <dbReference type="NCBI Taxonomy" id="488535"/>
    <lineage>
        <taxon>Bacteria</taxon>
        <taxon>Pseudomonadati</taxon>
        <taxon>Pseudomonadota</taxon>
        <taxon>Gammaproteobacteria</taxon>
        <taxon>Pseudomonadales</taxon>
        <taxon>Marinobacteraceae</taxon>
        <taxon>Marinobacter</taxon>
    </lineage>
</organism>
<dbReference type="RefSeq" id="WP_092021828.1">
    <property type="nucleotide sequence ID" value="NZ_FOUE01000002.1"/>
</dbReference>
<keyword evidence="1" id="KW-0479">Metal-binding</keyword>
<evidence type="ECO:0000313" key="3">
    <source>
        <dbReference type="EMBL" id="SFM24459.1"/>
    </source>
</evidence>
<dbReference type="PANTHER" id="PTHR33542">
    <property type="entry name" value="SIROHYDROCHLORIN FERROCHELATASE, CHLOROPLASTIC"/>
    <property type="match status" value="1"/>
</dbReference>
<accession>A0A1I4P9S3</accession>
<dbReference type="CDD" id="cd03416">
    <property type="entry name" value="CbiX_SirB_N"/>
    <property type="match status" value="1"/>
</dbReference>
<dbReference type="STRING" id="488535.SAMN04487963_1883"/>
<evidence type="ECO:0000256" key="1">
    <source>
        <dbReference type="ARBA" id="ARBA00022723"/>
    </source>
</evidence>
<dbReference type="OrthoDB" id="9797895at2"/>
<protein>
    <submittedName>
        <fullName evidence="3">Sirohydrochlorin cobaltochelatase</fullName>
    </submittedName>
</protein>
<dbReference type="Gene3D" id="3.40.50.1400">
    <property type="match status" value="1"/>
</dbReference>
<dbReference type="EMBL" id="FOUE01000002">
    <property type="protein sequence ID" value="SFM24459.1"/>
    <property type="molecule type" value="Genomic_DNA"/>
</dbReference>
<evidence type="ECO:0000313" key="4">
    <source>
        <dbReference type="Proteomes" id="UP000198519"/>
    </source>
</evidence>
<dbReference type="InterPro" id="IPR002762">
    <property type="entry name" value="CbiX-like"/>
</dbReference>
<reference evidence="4" key="1">
    <citation type="submission" date="2016-10" db="EMBL/GenBank/DDBJ databases">
        <authorList>
            <person name="Varghese N."/>
            <person name="Submissions S."/>
        </authorList>
    </citation>
    <scope>NUCLEOTIDE SEQUENCE [LARGE SCALE GENOMIC DNA]</scope>
    <source>
        <strain evidence="4">CGMCC 1.7061</strain>
    </source>
</reference>
<dbReference type="SUPFAM" id="SSF53800">
    <property type="entry name" value="Chelatase"/>
    <property type="match status" value="1"/>
</dbReference>
<dbReference type="Proteomes" id="UP000198519">
    <property type="component" value="Unassembled WGS sequence"/>
</dbReference>
<sequence length="122" mass="13210">MASRTKTLLLAHGSSDENWRRTFESLAAPTLASVPDSTITYMELCQPSLQQSIAEGTAKGYSQFIVVPLFLAAGRHLRVDVPKMIQSLETEYGVTITLTPPIGENPHLGVAIKAVVEDTLEA</sequence>
<gene>
    <name evidence="3" type="ORF">SAMN04487963_1883</name>
</gene>
<name>A0A1I4P9S3_9GAMM</name>